<name>A0ABR3YW97_9PEZI</name>
<gene>
    <name evidence="3" type="ORF">Sste5346_007060</name>
</gene>
<dbReference type="InterPro" id="IPR036388">
    <property type="entry name" value="WH-like_DNA-bd_sf"/>
</dbReference>
<proteinExistence type="predicted"/>
<protein>
    <recommendedName>
        <fullName evidence="2">SWIRM domain-containing protein</fullName>
    </recommendedName>
</protein>
<dbReference type="InterPro" id="IPR009057">
    <property type="entry name" value="Homeodomain-like_sf"/>
</dbReference>
<dbReference type="PANTHER" id="PTHR12374:SF21">
    <property type="entry name" value="SWIRM DOMAIN-CONTAINING PROTEIN FUN19-RELATED"/>
    <property type="match status" value="1"/>
</dbReference>
<keyword evidence="4" id="KW-1185">Reference proteome</keyword>
<evidence type="ECO:0000313" key="3">
    <source>
        <dbReference type="EMBL" id="KAL1892322.1"/>
    </source>
</evidence>
<reference evidence="3 4" key="1">
    <citation type="journal article" date="2024" name="IMA Fungus">
        <title>IMA Genome - F19 : A genome assembly and annotation guide to empower mycologists, including annotated draft genome sequences of Ceratocystis pirilliformis, Diaporthe australafricana, Fusarium ophioides, Paecilomyces lecythidis, and Sporothrix stenoceras.</title>
        <authorList>
            <person name="Aylward J."/>
            <person name="Wilson A.M."/>
            <person name="Visagie C.M."/>
            <person name="Spraker J."/>
            <person name="Barnes I."/>
            <person name="Buitendag C."/>
            <person name="Ceriani C."/>
            <person name="Del Mar Angel L."/>
            <person name="du Plessis D."/>
            <person name="Fuchs T."/>
            <person name="Gasser K."/>
            <person name="Kramer D."/>
            <person name="Li W."/>
            <person name="Munsamy K."/>
            <person name="Piso A."/>
            <person name="Price J.L."/>
            <person name="Sonnekus B."/>
            <person name="Thomas C."/>
            <person name="van der Nest A."/>
            <person name="van Dijk A."/>
            <person name="van Heerden A."/>
            <person name="van Vuuren N."/>
            <person name="Yilmaz N."/>
            <person name="Duong T.A."/>
            <person name="van der Merwe N.A."/>
            <person name="Wingfield M.J."/>
            <person name="Wingfield B.D."/>
        </authorList>
    </citation>
    <scope>NUCLEOTIDE SEQUENCE [LARGE SCALE GENOMIC DNA]</scope>
    <source>
        <strain evidence="3 4">CMW 5346</strain>
    </source>
</reference>
<feature type="region of interest" description="Disordered" evidence="1">
    <location>
        <begin position="1"/>
        <end position="92"/>
    </location>
</feature>
<feature type="region of interest" description="Disordered" evidence="1">
    <location>
        <begin position="177"/>
        <end position="292"/>
    </location>
</feature>
<evidence type="ECO:0000259" key="2">
    <source>
        <dbReference type="Pfam" id="PF04433"/>
    </source>
</evidence>
<sequence>MSASKDCESSVQGPSMAKKGLDASKLISPPEAERYDSFDARSSVPESTVKESQPEPELRSPPITPEVQKVDPTVQGTQDPILFPASTDTTASALQSRPLFPGNEVAHPNPATTTPLLFKRVPAPPNHNPQQPAVHMVSSLMQHFKRDPRGYLELRKAELKEQNECIRAARESRLYPSTLKPVSSIPARRNSTHRSPREQVPSLLSVKTSPHRDHRALLQPALDSDNRVTKRAARTPSISRANRPTHIAPQLNGAPRHASNSSQGGKRAPGSSPEPRVRTSAPNREDKDFKALPDYCPSLSTLPERTNNLKVDWKGTPLDLSGDPFVGLLHRDEVVLAASLRLDCATYLTSKRRIFIRRLECARMPKEFRKTDAQQACKIDVNKASKLWTAYEKVGWLKIDHIRRFI</sequence>
<organism evidence="3 4">
    <name type="scientific">Sporothrix stenoceras</name>
    <dbReference type="NCBI Taxonomy" id="5173"/>
    <lineage>
        <taxon>Eukaryota</taxon>
        <taxon>Fungi</taxon>
        <taxon>Dikarya</taxon>
        <taxon>Ascomycota</taxon>
        <taxon>Pezizomycotina</taxon>
        <taxon>Sordariomycetes</taxon>
        <taxon>Sordariomycetidae</taxon>
        <taxon>Ophiostomatales</taxon>
        <taxon>Ophiostomataceae</taxon>
        <taxon>Sporothrix</taxon>
    </lineage>
</organism>
<dbReference type="Pfam" id="PF04433">
    <property type="entry name" value="SWIRM"/>
    <property type="match status" value="1"/>
</dbReference>
<feature type="domain" description="SWIRM" evidence="2">
    <location>
        <begin position="328"/>
        <end position="397"/>
    </location>
</feature>
<dbReference type="SUPFAM" id="SSF46689">
    <property type="entry name" value="Homeodomain-like"/>
    <property type="match status" value="1"/>
</dbReference>
<feature type="compositionally biased region" description="Basic and acidic residues" evidence="1">
    <location>
        <begin position="48"/>
        <end position="58"/>
    </location>
</feature>
<dbReference type="PANTHER" id="PTHR12374">
    <property type="entry name" value="TRANSCRIPTIONAL ADAPTOR 2 ADA2 -RELATED"/>
    <property type="match status" value="1"/>
</dbReference>
<dbReference type="EMBL" id="JAWCUI010000045">
    <property type="protein sequence ID" value="KAL1892322.1"/>
    <property type="molecule type" value="Genomic_DNA"/>
</dbReference>
<evidence type="ECO:0000313" key="4">
    <source>
        <dbReference type="Proteomes" id="UP001583186"/>
    </source>
</evidence>
<comment type="caution">
    <text evidence="3">The sequence shown here is derived from an EMBL/GenBank/DDBJ whole genome shotgun (WGS) entry which is preliminary data.</text>
</comment>
<dbReference type="Proteomes" id="UP001583186">
    <property type="component" value="Unassembled WGS sequence"/>
</dbReference>
<evidence type="ECO:0000256" key="1">
    <source>
        <dbReference type="SAM" id="MobiDB-lite"/>
    </source>
</evidence>
<accession>A0ABR3YW97</accession>
<dbReference type="Gene3D" id="1.10.10.10">
    <property type="entry name" value="Winged helix-like DNA-binding domain superfamily/Winged helix DNA-binding domain"/>
    <property type="match status" value="1"/>
</dbReference>
<dbReference type="InterPro" id="IPR007526">
    <property type="entry name" value="SWIRM"/>
</dbReference>